<evidence type="ECO:0000256" key="1">
    <source>
        <dbReference type="ARBA" id="ARBA00001974"/>
    </source>
</evidence>
<dbReference type="EMBL" id="BAAAXQ010000022">
    <property type="protein sequence ID" value="GAA3013852.1"/>
    <property type="molecule type" value="Genomic_DNA"/>
</dbReference>
<evidence type="ECO:0000313" key="10">
    <source>
        <dbReference type="EMBL" id="GAA3013852.1"/>
    </source>
</evidence>
<comment type="cofactor">
    <cofactor evidence="1">
        <name>FAD</name>
        <dbReference type="ChEBI" id="CHEBI:57692"/>
    </cofactor>
</comment>
<evidence type="ECO:0000259" key="8">
    <source>
        <dbReference type="Pfam" id="PF02852"/>
    </source>
</evidence>
<evidence type="ECO:0000256" key="6">
    <source>
        <dbReference type="ARBA" id="ARBA00023097"/>
    </source>
</evidence>
<evidence type="ECO:0000256" key="7">
    <source>
        <dbReference type="ARBA" id="ARBA00023284"/>
    </source>
</evidence>
<comment type="similarity">
    <text evidence="2">Belongs to the class-III pyridine nucleotide-disulfide oxidoreductase family.</text>
</comment>
<dbReference type="PRINTS" id="PR00469">
    <property type="entry name" value="PNDRDTASEII"/>
</dbReference>
<dbReference type="InterPro" id="IPR050260">
    <property type="entry name" value="FAD-bd_OxRdtase"/>
</dbReference>
<dbReference type="PRINTS" id="PR00368">
    <property type="entry name" value="FADPNR"/>
</dbReference>
<name>A0ABN3Y1P3_9ENTE</name>
<keyword evidence="3" id="KW-0285">Flavoprotein</keyword>
<evidence type="ECO:0000259" key="9">
    <source>
        <dbReference type="Pfam" id="PF07992"/>
    </source>
</evidence>
<dbReference type="InterPro" id="IPR004099">
    <property type="entry name" value="Pyr_nucl-diS_OxRdtase_dimer"/>
</dbReference>
<keyword evidence="11" id="KW-1185">Reference proteome</keyword>
<keyword evidence="6" id="KW-0558">Oxidation</keyword>
<feature type="domain" description="Pyridine nucleotide-disulphide oxidoreductase dimerisation" evidence="8">
    <location>
        <begin position="327"/>
        <end position="414"/>
    </location>
</feature>
<dbReference type="InterPro" id="IPR016156">
    <property type="entry name" value="FAD/NAD-linked_Rdtase_dimer_sf"/>
</dbReference>
<organism evidence="10 11">
    <name type="scientific">Tetragenococcus solitarius</name>
    <dbReference type="NCBI Taxonomy" id="71453"/>
    <lineage>
        <taxon>Bacteria</taxon>
        <taxon>Bacillati</taxon>
        <taxon>Bacillota</taxon>
        <taxon>Bacilli</taxon>
        <taxon>Lactobacillales</taxon>
        <taxon>Enterococcaceae</taxon>
        <taxon>Tetragenococcus</taxon>
    </lineage>
</organism>
<evidence type="ECO:0000256" key="5">
    <source>
        <dbReference type="ARBA" id="ARBA00023002"/>
    </source>
</evidence>
<dbReference type="PANTHER" id="PTHR43429:SF1">
    <property type="entry name" value="NAD(P)H SULFUR OXIDOREDUCTASE (COA-DEPENDENT)"/>
    <property type="match status" value="1"/>
</dbReference>
<dbReference type="SUPFAM" id="SSF51905">
    <property type="entry name" value="FAD/NAD(P)-binding domain"/>
    <property type="match status" value="1"/>
</dbReference>
<dbReference type="Proteomes" id="UP001501577">
    <property type="component" value="Unassembled WGS sequence"/>
</dbReference>
<dbReference type="PANTHER" id="PTHR43429">
    <property type="entry name" value="PYRIDINE NUCLEOTIDE-DISULFIDE OXIDOREDUCTASE DOMAIN-CONTAINING"/>
    <property type="match status" value="1"/>
</dbReference>
<dbReference type="Pfam" id="PF02852">
    <property type="entry name" value="Pyr_redox_dim"/>
    <property type="match status" value="1"/>
</dbReference>
<comment type="caution">
    <text evidence="10">The sequence shown here is derived from an EMBL/GenBank/DDBJ whole genome shotgun (WGS) entry which is preliminary data.</text>
</comment>
<proteinExistence type="inferred from homology"/>
<accession>A0ABN3Y1P3</accession>
<dbReference type="RefSeq" id="WP_068708910.1">
    <property type="nucleotide sequence ID" value="NZ_BAAAXQ010000022.1"/>
</dbReference>
<evidence type="ECO:0000256" key="3">
    <source>
        <dbReference type="ARBA" id="ARBA00022630"/>
    </source>
</evidence>
<keyword evidence="5" id="KW-0560">Oxidoreductase</keyword>
<feature type="domain" description="FAD/NAD(P)-binding" evidence="9">
    <location>
        <begin position="1"/>
        <end position="298"/>
    </location>
</feature>
<dbReference type="InterPro" id="IPR023753">
    <property type="entry name" value="FAD/NAD-binding_dom"/>
</dbReference>
<sequence length="438" mass="49451">MKIYIIGASFAGVSGGIHARKLYPEAEITIIEKNPIVGFLPGGLLLYLQNKFENLNDAVFVTKKQLNEQNINVKLAETLLDCKAEKHEIITDQATYHYDKLILANGSEQKSLNIGLENDEDWDPSFKNYDLTHKILTQIQNAKTIAIIGAGQAGMEAASTFIDLKKTVHLIEAMDYPLFKYFDPEFLTPFLNAVQKYSNLHFHFNTTVSEVVKNDQYEILLDDKKIISDHVLTTVNVHPQLAKFTKKFKLHSDNTIQVNEYLETSAKDVFAVGDLVHSPIPIRKESAYLPQINHAVRSGAVAAENLLQQHMKFKGGLRTIGTKAFGWYLASTGLIEEEAFVYTHEIASKTFTQQVSLVDKTIIYCKVVYEKNTEQLLGMQLLSKADCLEKINTAALAIEKNMTLDELLQSDHFFQAEFTNVMEPLNRINMGSENRHAF</sequence>
<reference evidence="10 11" key="1">
    <citation type="journal article" date="2019" name="Int. J. Syst. Evol. Microbiol.">
        <title>The Global Catalogue of Microorganisms (GCM) 10K type strain sequencing project: providing services to taxonomists for standard genome sequencing and annotation.</title>
        <authorList>
            <consortium name="The Broad Institute Genomics Platform"/>
            <consortium name="The Broad Institute Genome Sequencing Center for Infectious Disease"/>
            <person name="Wu L."/>
            <person name="Ma J."/>
        </authorList>
    </citation>
    <scope>NUCLEOTIDE SEQUENCE [LARGE SCALE GENOMIC DNA]</scope>
    <source>
        <strain evidence="10 11">JCM 8736</strain>
    </source>
</reference>
<dbReference type="SUPFAM" id="SSF55424">
    <property type="entry name" value="FAD/NAD-linked reductases, dimerisation (C-terminal) domain"/>
    <property type="match status" value="1"/>
</dbReference>
<keyword evidence="7" id="KW-0676">Redox-active center</keyword>
<dbReference type="Gene3D" id="3.30.390.30">
    <property type="match status" value="1"/>
</dbReference>
<protein>
    <submittedName>
        <fullName evidence="10">FAD-dependent oxidoreductase</fullName>
    </submittedName>
</protein>
<evidence type="ECO:0000313" key="11">
    <source>
        <dbReference type="Proteomes" id="UP001501577"/>
    </source>
</evidence>
<dbReference type="Pfam" id="PF07992">
    <property type="entry name" value="Pyr_redox_2"/>
    <property type="match status" value="1"/>
</dbReference>
<evidence type="ECO:0000256" key="2">
    <source>
        <dbReference type="ARBA" id="ARBA00009130"/>
    </source>
</evidence>
<gene>
    <name evidence="10" type="ORF">GCM10019998_07410</name>
</gene>
<dbReference type="Gene3D" id="3.50.50.60">
    <property type="entry name" value="FAD/NAD(P)-binding domain"/>
    <property type="match status" value="2"/>
</dbReference>
<evidence type="ECO:0000256" key="4">
    <source>
        <dbReference type="ARBA" id="ARBA00022827"/>
    </source>
</evidence>
<keyword evidence="4" id="KW-0274">FAD</keyword>
<dbReference type="InterPro" id="IPR036188">
    <property type="entry name" value="FAD/NAD-bd_sf"/>
</dbReference>